<evidence type="ECO:0000313" key="2">
    <source>
        <dbReference type="EMBL" id="KAK4736221.1"/>
    </source>
</evidence>
<evidence type="ECO:0000313" key="3">
    <source>
        <dbReference type="Proteomes" id="UP001311915"/>
    </source>
</evidence>
<keyword evidence="3" id="KW-1185">Reference proteome</keyword>
<dbReference type="EMBL" id="JAWPEI010000002">
    <property type="protein sequence ID" value="KAK4736221.1"/>
    <property type="molecule type" value="Genomic_DNA"/>
</dbReference>
<dbReference type="Proteomes" id="UP001311915">
    <property type="component" value="Unassembled WGS sequence"/>
</dbReference>
<accession>A0AAV9MEA5</accession>
<proteinExistence type="predicted"/>
<feature type="region of interest" description="Disordered" evidence="1">
    <location>
        <begin position="1"/>
        <end position="21"/>
    </location>
</feature>
<name>A0AAV9MEA5_9SOLN</name>
<evidence type="ECO:0000256" key="1">
    <source>
        <dbReference type="SAM" id="MobiDB-lite"/>
    </source>
</evidence>
<comment type="caution">
    <text evidence="2">The sequence shown here is derived from an EMBL/GenBank/DDBJ whole genome shotgun (WGS) entry which is preliminary data.</text>
</comment>
<protein>
    <submittedName>
        <fullName evidence="2">Uncharacterized protein</fullName>
    </submittedName>
</protein>
<reference evidence="2 3" key="1">
    <citation type="submission" date="2023-10" db="EMBL/GenBank/DDBJ databases">
        <title>Genome-Wide Identification Analysis in wild type Solanum Pinnatisectum Reveals Some Genes Defensing Phytophthora Infestans.</title>
        <authorList>
            <person name="Sun C."/>
        </authorList>
    </citation>
    <scope>NUCLEOTIDE SEQUENCE [LARGE SCALE GENOMIC DNA]</scope>
    <source>
        <strain evidence="2">LQN</strain>
        <tissue evidence="2">Leaf</tissue>
    </source>
</reference>
<sequence length="281" mass="32356">MAYSNQNSFNKSKTHVNSTSIFSQARRKMSFRRKKLPVVQVEAGGKQHRQKVSPVKIFRRDGLKGKKLQYLSHGASDTFEQRRFVVDTTSFAIPMMGLSFPTFPNHRGSPQNVIPREEVTGSSAGGWREEAAAEILPGEDFPTGRIEGEEIRYDENKRIVLLVGNYVQISFTDYITKMAKSNQNSVNKSKSNDDSTSIFSQSRRKMSFRRKKLPVVQVEARRKKHQRKISPVKIFRRDGLKEQKLQYLSMKKLKECYWSAVNDILEGSDTFDQRIPLLLFL</sequence>
<feature type="compositionally biased region" description="Low complexity" evidence="1">
    <location>
        <begin position="182"/>
        <end position="197"/>
    </location>
</feature>
<dbReference type="PANTHER" id="PTHR34788:SF4">
    <property type="entry name" value="F15I1.22"/>
    <property type="match status" value="1"/>
</dbReference>
<gene>
    <name evidence="2" type="ORF">R3W88_010482</name>
</gene>
<dbReference type="PANTHER" id="PTHR34788">
    <property type="entry name" value="F15I1.22"/>
    <property type="match status" value="1"/>
</dbReference>
<dbReference type="AlphaFoldDB" id="A0AAV9MEA5"/>
<feature type="region of interest" description="Disordered" evidence="1">
    <location>
        <begin position="182"/>
        <end position="201"/>
    </location>
</feature>
<organism evidence="2 3">
    <name type="scientific">Solanum pinnatisectum</name>
    <name type="common">tansyleaf nightshade</name>
    <dbReference type="NCBI Taxonomy" id="50273"/>
    <lineage>
        <taxon>Eukaryota</taxon>
        <taxon>Viridiplantae</taxon>
        <taxon>Streptophyta</taxon>
        <taxon>Embryophyta</taxon>
        <taxon>Tracheophyta</taxon>
        <taxon>Spermatophyta</taxon>
        <taxon>Magnoliopsida</taxon>
        <taxon>eudicotyledons</taxon>
        <taxon>Gunneridae</taxon>
        <taxon>Pentapetalae</taxon>
        <taxon>asterids</taxon>
        <taxon>lamiids</taxon>
        <taxon>Solanales</taxon>
        <taxon>Solanaceae</taxon>
        <taxon>Solanoideae</taxon>
        <taxon>Solaneae</taxon>
        <taxon>Solanum</taxon>
    </lineage>
</organism>